<name>A0ABT9HG61_9GAMM</name>
<dbReference type="InterPro" id="IPR037523">
    <property type="entry name" value="VOC_core"/>
</dbReference>
<dbReference type="SUPFAM" id="SSF54593">
    <property type="entry name" value="Glyoxalase/Bleomycin resistance protein/Dihydroxybiphenyl dioxygenase"/>
    <property type="match status" value="1"/>
</dbReference>
<dbReference type="InterPro" id="IPR029068">
    <property type="entry name" value="Glyas_Bleomycin-R_OHBP_Dase"/>
</dbReference>
<dbReference type="InterPro" id="IPR036196">
    <property type="entry name" value="Ptyr_pPase_sf"/>
</dbReference>
<dbReference type="RefSeq" id="WP_305935733.1">
    <property type="nucleotide sequence ID" value="NZ_JAVAJI010000009.1"/>
</dbReference>
<dbReference type="Gene3D" id="3.10.180.10">
    <property type="entry name" value="2,3-Dihydroxybiphenyl 1,2-Dioxygenase, domain 1"/>
    <property type="match status" value="1"/>
</dbReference>
<comment type="caution">
    <text evidence="3">The sequence shown here is derived from an EMBL/GenBank/DDBJ whole genome shotgun (WGS) entry which is preliminary data.</text>
</comment>
<reference evidence="3 4" key="1">
    <citation type="submission" date="2023-08" db="EMBL/GenBank/DDBJ databases">
        <authorList>
            <person name="Kumar R."/>
        </authorList>
    </citation>
    <scope>NUCLEOTIDE SEQUENCE [LARGE SCALE GENOMIC DNA]</scope>
    <source>
        <strain evidence="3 4">LUR13</strain>
    </source>
</reference>
<gene>
    <name evidence="3" type="ORF">Q8P09_06670</name>
</gene>
<dbReference type="Proteomes" id="UP001228171">
    <property type="component" value="Unassembled WGS sequence"/>
</dbReference>
<proteinExistence type="predicted"/>
<organism evidence="3 4">
    <name type="scientific">Psychrobacter faecalis</name>
    <dbReference type="NCBI Taxonomy" id="180588"/>
    <lineage>
        <taxon>Bacteria</taxon>
        <taxon>Pseudomonadati</taxon>
        <taxon>Pseudomonadota</taxon>
        <taxon>Gammaproteobacteria</taxon>
        <taxon>Moraxellales</taxon>
        <taxon>Moraxellaceae</taxon>
        <taxon>Psychrobacter</taxon>
    </lineage>
</organism>
<protein>
    <submittedName>
        <fullName evidence="3">VOC family protein</fullName>
    </submittedName>
</protein>
<evidence type="ECO:0000259" key="2">
    <source>
        <dbReference type="PROSITE" id="PS51819"/>
    </source>
</evidence>
<sequence>MNHLIGIDNLYYQAYVACLSKQANQSCVFTGLTMKNILFLCVANSARSQIAEGLARYYLPESIQVTSAGSIPSNLNPYAIKVMAELGIDISQQHAKAVEELDTHLVDAVITLCAEEVCPIFSRDVQRLHWPLIDPAIGSSSSDEALERFRMVRDQLRQRILVLAELIKMPSGIDSIESHTSIRVNDLAKSTAFYSWLLNTWPKEWTHRYATFIRPDLNLNMVLVVSDGKELNHDTLYHLGVNVNNQQEVIDAFFSAKDAGLTVFKPPRTTWKGTPLHELWLKDPDGNLIEIYAHLTDTEILTKPQNEQPTFLVAGTEADTEDSDVN</sequence>
<accession>A0ABT9HG61</accession>
<dbReference type="EMBL" id="JAVAJI010000009">
    <property type="protein sequence ID" value="MDP4544756.1"/>
    <property type="molecule type" value="Genomic_DNA"/>
</dbReference>
<dbReference type="Pfam" id="PF00903">
    <property type="entry name" value="Glyoxalase"/>
    <property type="match status" value="1"/>
</dbReference>
<dbReference type="PROSITE" id="PS51819">
    <property type="entry name" value="VOC"/>
    <property type="match status" value="1"/>
</dbReference>
<keyword evidence="4" id="KW-1185">Reference proteome</keyword>
<dbReference type="Pfam" id="PF01451">
    <property type="entry name" value="LMWPc"/>
    <property type="match status" value="1"/>
</dbReference>
<dbReference type="InterPro" id="IPR004360">
    <property type="entry name" value="Glyas_Fos-R_dOase_dom"/>
</dbReference>
<dbReference type="SMART" id="SM00226">
    <property type="entry name" value="LMWPc"/>
    <property type="match status" value="1"/>
</dbReference>
<evidence type="ECO:0000313" key="4">
    <source>
        <dbReference type="Proteomes" id="UP001228171"/>
    </source>
</evidence>
<dbReference type="Gene3D" id="3.40.50.2300">
    <property type="match status" value="1"/>
</dbReference>
<dbReference type="CDD" id="cd16345">
    <property type="entry name" value="LMWP_ArsC"/>
    <property type="match status" value="1"/>
</dbReference>
<dbReference type="SUPFAM" id="SSF52788">
    <property type="entry name" value="Phosphotyrosine protein phosphatases I"/>
    <property type="match status" value="1"/>
</dbReference>
<feature type="domain" description="VOC" evidence="2">
    <location>
        <begin position="172"/>
        <end position="294"/>
    </location>
</feature>
<evidence type="ECO:0000313" key="3">
    <source>
        <dbReference type="EMBL" id="MDP4544756.1"/>
    </source>
</evidence>
<evidence type="ECO:0000256" key="1">
    <source>
        <dbReference type="ARBA" id="ARBA00022849"/>
    </source>
</evidence>
<dbReference type="PANTHER" id="PTHR43428">
    <property type="entry name" value="ARSENATE REDUCTASE"/>
    <property type="match status" value="1"/>
</dbReference>
<dbReference type="PANTHER" id="PTHR43428:SF1">
    <property type="entry name" value="ARSENATE REDUCTASE"/>
    <property type="match status" value="1"/>
</dbReference>
<keyword evidence="1" id="KW-0059">Arsenical resistance</keyword>
<dbReference type="InterPro" id="IPR023485">
    <property type="entry name" value="Ptyr_pPase"/>
</dbReference>